<comment type="caution">
    <text evidence="2">The sequence shown here is derived from an EMBL/GenBank/DDBJ whole genome shotgun (WGS) entry which is preliminary data.</text>
</comment>
<evidence type="ECO:0000313" key="3">
    <source>
        <dbReference type="Proteomes" id="UP000287547"/>
    </source>
</evidence>
<name>A0A428Z3V4_KIBAR</name>
<dbReference type="InterPro" id="IPR018727">
    <property type="entry name" value="DUF2267"/>
</dbReference>
<dbReference type="AlphaFoldDB" id="A0A428Z3V4"/>
<sequence>MQHDEFIGQVQNRANLPSRGDAEGATRATLETLGERIPENVAVKLASELPQEIGEHLRRTVTMAGAGSGERFGRDEFIRRVAQRSYTDEPQAAYQSRVVLEVLRDATTSGSVNKVRDALPEDLRVLVDAGSSGSLE</sequence>
<protein>
    <submittedName>
        <fullName evidence="2">DUF2267 domain-containing protein</fullName>
    </submittedName>
</protein>
<gene>
    <name evidence="2" type="ORF">DMH04_28685</name>
</gene>
<dbReference type="EMBL" id="QHKI01000027">
    <property type="protein sequence ID" value="RSM80893.1"/>
    <property type="molecule type" value="Genomic_DNA"/>
</dbReference>
<organism evidence="2 3">
    <name type="scientific">Kibdelosporangium aridum</name>
    <dbReference type="NCBI Taxonomy" id="2030"/>
    <lineage>
        <taxon>Bacteria</taxon>
        <taxon>Bacillati</taxon>
        <taxon>Actinomycetota</taxon>
        <taxon>Actinomycetes</taxon>
        <taxon>Pseudonocardiales</taxon>
        <taxon>Pseudonocardiaceae</taxon>
        <taxon>Kibdelosporangium</taxon>
    </lineage>
</organism>
<dbReference type="Proteomes" id="UP000287547">
    <property type="component" value="Unassembled WGS sequence"/>
</dbReference>
<dbReference type="Gene3D" id="1.10.490.110">
    <property type="entry name" value="Uncharacterized conserved protein DUF2267"/>
    <property type="match status" value="1"/>
</dbReference>
<dbReference type="InterPro" id="IPR038282">
    <property type="entry name" value="DUF2267_sf"/>
</dbReference>
<dbReference type="Pfam" id="PF10025">
    <property type="entry name" value="DUF2267"/>
    <property type="match status" value="1"/>
</dbReference>
<reference evidence="2 3" key="1">
    <citation type="submission" date="2018-05" db="EMBL/GenBank/DDBJ databases">
        <title>Evolution of GPA BGCs.</title>
        <authorList>
            <person name="Waglechner N."/>
            <person name="Wright G.D."/>
        </authorList>
    </citation>
    <scope>NUCLEOTIDE SEQUENCE [LARGE SCALE GENOMIC DNA]</scope>
    <source>
        <strain evidence="2 3">A82846</strain>
    </source>
</reference>
<dbReference type="RefSeq" id="WP_037273706.1">
    <property type="nucleotide sequence ID" value="NZ_QHKI01000027.1"/>
</dbReference>
<proteinExistence type="predicted"/>
<evidence type="ECO:0000313" key="2">
    <source>
        <dbReference type="EMBL" id="RSM80893.1"/>
    </source>
</evidence>
<feature type="region of interest" description="Disordered" evidence="1">
    <location>
        <begin position="1"/>
        <end position="25"/>
    </location>
</feature>
<dbReference type="OrthoDB" id="952780at2"/>
<evidence type="ECO:0000256" key="1">
    <source>
        <dbReference type="SAM" id="MobiDB-lite"/>
    </source>
</evidence>
<accession>A0A428Z3V4</accession>